<dbReference type="Pfam" id="PF10282">
    <property type="entry name" value="Lactonase"/>
    <property type="match status" value="1"/>
</dbReference>
<evidence type="ECO:0000313" key="4">
    <source>
        <dbReference type="EMBL" id="CAB3809066.1"/>
    </source>
</evidence>
<gene>
    <name evidence="4" type="ORF">LMG28688_06913</name>
</gene>
<keyword evidence="2" id="KW-0119">Carbohydrate metabolism</keyword>
<dbReference type="GO" id="GO:0006006">
    <property type="term" value="P:glucose metabolic process"/>
    <property type="evidence" value="ECO:0007669"/>
    <property type="project" value="UniProtKB-KW"/>
</dbReference>
<keyword evidence="5" id="KW-1185">Reference proteome</keyword>
<feature type="chain" id="PRO_5026693660" description="6-phosphogluconolactonase" evidence="3">
    <location>
        <begin position="32"/>
        <end position="370"/>
    </location>
</feature>
<evidence type="ECO:0008006" key="6">
    <source>
        <dbReference type="Google" id="ProtNLM"/>
    </source>
</evidence>
<evidence type="ECO:0000256" key="2">
    <source>
        <dbReference type="ARBA" id="ARBA00022526"/>
    </source>
</evidence>
<evidence type="ECO:0000256" key="3">
    <source>
        <dbReference type="SAM" id="SignalP"/>
    </source>
</evidence>
<dbReference type="AlphaFoldDB" id="A0A6J5GXY2"/>
<organism evidence="4 5">
    <name type="scientific">Paraburkholderia caffeinitolerans</name>
    <dbReference type="NCBI Taxonomy" id="1723730"/>
    <lineage>
        <taxon>Bacteria</taxon>
        <taxon>Pseudomonadati</taxon>
        <taxon>Pseudomonadota</taxon>
        <taxon>Betaproteobacteria</taxon>
        <taxon>Burkholderiales</taxon>
        <taxon>Burkholderiaceae</taxon>
        <taxon>Paraburkholderia</taxon>
    </lineage>
</organism>
<dbReference type="Proteomes" id="UP000494119">
    <property type="component" value="Unassembled WGS sequence"/>
</dbReference>
<dbReference type="PANTHER" id="PTHR30344">
    <property type="entry name" value="6-PHOSPHOGLUCONOLACTONASE-RELATED"/>
    <property type="match status" value="1"/>
</dbReference>
<dbReference type="InterPro" id="IPR019405">
    <property type="entry name" value="Lactonase_7-beta_prop"/>
</dbReference>
<protein>
    <recommendedName>
        <fullName evidence="6">6-phosphogluconolactonase</fullName>
    </recommendedName>
</protein>
<proteinExistence type="inferred from homology"/>
<dbReference type="EMBL" id="CADIKL010000064">
    <property type="protein sequence ID" value="CAB3809066.1"/>
    <property type="molecule type" value="Genomic_DNA"/>
</dbReference>
<dbReference type="InterPro" id="IPR011045">
    <property type="entry name" value="N2O_reductase_N"/>
</dbReference>
<keyword evidence="2" id="KW-0313">Glucose metabolism</keyword>
<accession>A0A6J5GXY2</accession>
<keyword evidence="3" id="KW-0732">Signal</keyword>
<dbReference type="GO" id="GO:0017057">
    <property type="term" value="F:6-phosphogluconolactonase activity"/>
    <property type="evidence" value="ECO:0007669"/>
    <property type="project" value="TreeGrafter"/>
</dbReference>
<feature type="signal peptide" evidence="3">
    <location>
        <begin position="1"/>
        <end position="31"/>
    </location>
</feature>
<dbReference type="InterPro" id="IPR015943">
    <property type="entry name" value="WD40/YVTN_repeat-like_dom_sf"/>
</dbReference>
<dbReference type="Gene3D" id="2.130.10.10">
    <property type="entry name" value="YVTN repeat-like/Quinoprotein amine dehydrogenase"/>
    <property type="match status" value="2"/>
</dbReference>
<name>A0A6J5GXY2_9BURK</name>
<evidence type="ECO:0000256" key="1">
    <source>
        <dbReference type="ARBA" id="ARBA00005564"/>
    </source>
</evidence>
<dbReference type="SUPFAM" id="SSF50974">
    <property type="entry name" value="Nitrous oxide reductase, N-terminal domain"/>
    <property type="match status" value="1"/>
</dbReference>
<comment type="similarity">
    <text evidence="1">Belongs to the cycloisomerase 2 family.</text>
</comment>
<dbReference type="PANTHER" id="PTHR30344:SF1">
    <property type="entry name" value="6-PHOSPHOGLUCONOLACTONASE"/>
    <property type="match status" value="1"/>
</dbReference>
<dbReference type="InterPro" id="IPR050282">
    <property type="entry name" value="Cycloisomerase_2"/>
</dbReference>
<sequence>MSFVMYRSSYSLRTLAFATVLGFASIGTAQADSGTEPLGAVYVLSNQASGNSVLVYSRSTDGTLTYAASYSTGGKGTGTGGDPLGSQGALTLEPGFLLAVNAGSNDVSLFAIDGNKLTLLDRKPSGGQMPVSVAVKGPIAYVLNAGGTPNISGFYVDAFGKHLIALPGSQRPLAGGTTAQPAQVQFAPEGNELLVTEKGTQLIDTYSVGFTGYASTSTPHASNGVTPFGFSITTRGYAVVAEAGSGSVSSYDVEDGKRLTSITAAIPLGQHAPCWLVTTGDGRFAYTANAGSGTISSLQVAANGTLTLLNPAAGTLSAPLDMALSSRSKFLYVREGNGAVSSFRVMPDGALESLGSVTGLPPGAQGIAAR</sequence>
<dbReference type="RefSeq" id="WP_175198337.1">
    <property type="nucleotide sequence ID" value="NZ_CADIKL010000064.1"/>
</dbReference>
<evidence type="ECO:0000313" key="5">
    <source>
        <dbReference type="Proteomes" id="UP000494119"/>
    </source>
</evidence>
<reference evidence="4 5" key="1">
    <citation type="submission" date="2020-04" db="EMBL/GenBank/DDBJ databases">
        <authorList>
            <person name="De Canck E."/>
        </authorList>
    </citation>
    <scope>NUCLEOTIDE SEQUENCE [LARGE SCALE GENOMIC DNA]</scope>
    <source>
        <strain evidence="4 5">LMG 28688</strain>
    </source>
</reference>